<reference evidence="2 3" key="1">
    <citation type="submission" date="2019-08" db="EMBL/GenBank/DDBJ databases">
        <title>In-depth cultivation of the pig gut microbiome towards novel bacterial diversity and tailored functional studies.</title>
        <authorList>
            <person name="Wylensek D."/>
            <person name="Hitch T.C.A."/>
            <person name="Clavel T."/>
        </authorList>
    </citation>
    <scope>NUCLEOTIDE SEQUENCE [LARGE SCALE GENOMIC DNA]</scope>
    <source>
        <strain evidence="2 3">Oil+RF-744-WCA-WT-11</strain>
    </source>
</reference>
<feature type="domain" description="HicB-like antitoxin of toxin-antitoxin system" evidence="1">
    <location>
        <begin position="5"/>
        <end position="74"/>
    </location>
</feature>
<dbReference type="EMBL" id="VULZ01000010">
    <property type="protein sequence ID" value="MSS15296.1"/>
    <property type="molecule type" value="Genomic_DNA"/>
</dbReference>
<sequence>MKFYYPVIIGKKDEGGWHASFPDLAMCEVDGTDEFDVLQNARDAAYSWIDLELQEKDPKLPSPSDPKDVKTAPGQEVRMILVNYRMTEGWDE</sequence>
<dbReference type="AlphaFoldDB" id="A0A6L5X8H7"/>
<dbReference type="Proteomes" id="UP000481852">
    <property type="component" value="Unassembled WGS sequence"/>
</dbReference>
<name>A0A6L5X8H7_9FIRM</name>
<evidence type="ECO:0000313" key="3">
    <source>
        <dbReference type="Proteomes" id="UP000481852"/>
    </source>
</evidence>
<proteinExistence type="predicted"/>
<dbReference type="SUPFAM" id="SSF143100">
    <property type="entry name" value="TTHA1013/TTHA0281-like"/>
    <property type="match status" value="1"/>
</dbReference>
<dbReference type="RefSeq" id="WP_154525996.1">
    <property type="nucleotide sequence ID" value="NZ_JAXEDB010000103.1"/>
</dbReference>
<comment type="caution">
    <text evidence="2">The sequence shown here is derived from an EMBL/GenBank/DDBJ whole genome shotgun (WGS) entry which is preliminary data.</text>
</comment>
<accession>A0A6L5X8H7</accession>
<evidence type="ECO:0000313" key="2">
    <source>
        <dbReference type="EMBL" id="MSS15296.1"/>
    </source>
</evidence>
<dbReference type="InterPro" id="IPR031807">
    <property type="entry name" value="HicB-like"/>
</dbReference>
<gene>
    <name evidence="2" type="ORF">FYJ35_09655</name>
</gene>
<keyword evidence="3" id="KW-1185">Reference proteome</keyword>
<evidence type="ECO:0000259" key="1">
    <source>
        <dbReference type="Pfam" id="PF15919"/>
    </source>
</evidence>
<dbReference type="Gene3D" id="3.30.160.250">
    <property type="match status" value="1"/>
</dbReference>
<dbReference type="Pfam" id="PF15919">
    <property type="entry name" value="HicB_lk_antitox"/>
    <property type="match status" value="1"/>
</dbReference>
<protein>
    <submittedName>
        <fullName evidence="2">Type II toxin-antitoxin system HicB family antitoxin</fullName>
    </submittedName>
</protein>
<dbReference type="InterPro" id="IPR035069">
    <property type="entry name" value="TTHA1013/TTHA0281-like"/>
</dbReference>
<organism evidence="2 3">
    <name type="scientific">Porcincola intestinalis</name>
    <dbReference type="NCBI Taxonomy" id="2606632"/>
    <lineage>
        <taxon>Bacteria</taxon>
        <taxon>Bacillati</taxon>
        <taxon>Bacillota</taxon>
        <taxon>Clostridia</taxon>
        <taxon>Lachnospirales</taxon>
        <taxon>Lachnospiraceae</taxon>
        <taxon>Porcincola</taxon>
    </lineage>
</organism>